<evidence type="ECO:0000313" key="3">
    <source>
        <dbReference type="Proteomes" id="UP000762253"/>
    </source>
</evidence>
<evidence type="ECO:0000313" key="2">
    <source>
        <dbReference type="EMBL" id="NMF63092.1"/>
    </source>
</evidence>
<protein>
    <submittedName>
        <fullName evidence="2">Uncharacterized protein</fullName>
    </submittedName>
</protein>
<dbReference type="Proteomes" id="UP000762253">
    <property type="component" value="Unassembled WGS sequence"/>
</dbReference>
<feature type="region of interest" description="Disordered" evidence="1">
    <location>
        <begin position="1"/>
        <end position="39"/>
    </location>
</feature>
<sequence length="63" mass="6686">GGSFSGEASPENVPWEPPQGAALGTEVAHEGNPTKSAGLTRCLGRETLIKHWSHQIKPDSYNS</sequence>
<dbReference type="EMBL" id="QMEC01000030">
    <property type="protein sequence ID" value="NMF63092.1"/>
    <property type="molecule type" value="Genomic_DNA"/>
</dbReference>
<name>A0ABX1M3M3_9CYAN</name>
<keyword evidence="3" id="KW-1185">Reference proteome</keyword>
<comment type="caution">
    <text evidence="2">The sequence shown here is derived from an EMBL/GenBank/DDBJ whole genome shotgun (WGS) entry which is preliminary data.</text>
</comment>
<proteinExistence type="predicted"/>
<evidence type="ECO:0000256" key="1">
    <source>
        <dbReference type="SAM" id="MobiDB-lite"/>
    </source>
</evidence>
<reference evidence="2 3" key="1">
    <citation type="submission" date="2018-06" db="EMBL/GenBank/DDBJ databases">
        <title>Comparative genomics of Brasilonema spp. strains.</title>
        <authorList>
            <person name="Alvarenga D.O."/>
            <person name="Fiore M.F."/>
            <person name="Varani A.M."/>
        </authorList>
    </citation>
    <scope>NUCLEOTIDE SEQUENCE [LARGE SCALE GENOMIC DNA]</scope>
    <source>
        <strain evidence="2 3">UFV-OR1</strain>
    </source>
</reference>
<feature type="non-terminal residue" evidence="2">
    <location>
        <position position="1"/>
    </location>
</feature>
<accession>A0ABX1M3M3</accession>
<gene>
    <name evidence="2" type="ORF">DP115_10000</name>
</gene>
<organism evidence="2 3">
    <name type="scientific">Brasilonema octagenarum UFV-OR1</name>
    <dbReference type="NCBI Taxonomy" id="417115"/>
    <lineage>
        <taxon>Bacteria</taxon>
        <taxon>Bacillati</taxon>
        <taxon>Cyanobacteriota</taxon>
        <taxon>Cyanophyceae</taxon>
        <taxon>Nostocales</taxon>
        <taxon>Scytonemataceae</taxon>
        <taxon>Brasilonema</taxon>
        <taxon>Octagenarum group</taxon>
    </lineage>
</organism>